<evidence type="ECO:0000313" key="3">
    <source>
        <dbReference type="Proteomes" id="UP000663832"/>
    </source>
</evidence>
<dbReference type="Proteomes" id="UP000663877">
    <property type="component" value="Unassembled WGS sequence"/>
</dbReference>
<dbReference type="EMBL" id="CAJNOI010000251">
    <property type="protein sequence ID" value="CAF1210174.1"/>
    <property type="molecule type" value="Genomic_DNA"/>
</dbReference>
<organism evidence="1 3">
    <name type="scientific">Adineta steineri</name>
    <dbReference type="NCBI Taxonomy" id="433720"/>
    <lineage>
        <taxon>Eukaryota</taxon>
        <taxon>Metazoa</taxon>
        <taxon>Spiralia</taxon>
        <taxon>Gnathifera</taxon>
        <taxon>Rotifera</taxon>
        <taxon>Eurotatoria</taxon>
        <taxon>Bdelloidea</taxon>
        <taxon>Adinetida</taxon>
        <taxon>Adinetidae</taxon>
        <taxon>Adineta</taxon>
    </lineage>
</organism>
<evidence type="ECO:0000313" key="2">
    <source>
        <dbReference type="EMBL" id="CAF1210174.1"/>
    </source>
</evidence>
<dbReference type="AlphaFoldDB" id="A0A813ZQF7"/>
<name>A0A813ZQF7_9BILA</name>
<dbReference type="InterPro" id="IPR038765">
    <property type="entry name" value="Papain-like_cys_pep_sf"/>
</dbReference>
<reference evidence="1" key="1">
    <citation type="submission" date="2021-02" db="EMBL/GenBank/DDBJ databases">
        <authorList>
            <person name="Nowell W R."/>
        </authorList>
    </citation>
    <scope>NUCLEOTIDE SEQUENCE</scope>
</reference>
<sequence>MRPLTLPKQRLAYSVDLRQWMPPIDNQHDMKTWHRIYLFNCSCASAFAGLCNYLFKRSMDCQSSISRLFIYYSDQMIQQQLPVLIGIRLIQQNIQHNGSYLQVPTDLNDPLIKKTGIHGIMIVGYNKKHNILLVETLGDETGYYGYFYLPYDYLTHPYLIDNKGGLWSISIILK</sequence>
<gene>
    <name evidence="2" type="ORF">BJG266_LOCUS27395</name>
    <name evidence="1" type="ORF">QVE165_LOCUS9510</name>
</gene>
<dbReference type="OrthoDB" id="10421897at2759"/>
<protein>
    <submittedName>
        <fullName evidence="1">Uncharacterized protein</fullName>
    </submittedName>
</protein>
<keyword evidence="3" id="KW-1185">Reference proteome</keyword>
<dbReference type="SUPFAM" id="SSF54001">
    <property type="entry name" value="Cysteine proteinases"/>
    <property type="match status" value="1"/>
</dbReference>
<comment type="caution">
    <text evidence="1">The sequence shown here is derived from an EMBL/GenBank/DDBJ whole genome shotgun (WGS) entry which is preliminary data.</text>
</comment>
<proteinExistence type="predicted"/>
<accession>A0A813ZQF7</accession>
<dbReference type="Gene3D" id="3.90.70.10">
    <property type="entry name" value="Cysteine proteinases"/>
    <property type="match status" value="1"/>
</dbReference>
<evidence type="ECO:0000313" key="1">
    <source>
        <dbReference type="EMBL" id="CAF0901670.1"/>
    </source>
</evidence>
<dbReference type="EMBL" id="CAJNOM010000043">
    <property type="protein sequence ID" value="CAF0901670.1"/>
    <property type="molecule type" value="Genomic_DNA"/>
</dbReference>
<dbReference type="Proteomes" id="UP000663832">
    <property type="component" value="Unassembled WGS sequence"/>
</dbReference>